<dbReference type="Proteomes" id="UP000002316">
    <property type="component" value="Chromosome 10"/>
</dbReference>
<evidence type="ECO:0000256" key="1">
    <source>
        <dbReference type="SAM" id="MobiDB-lite"/>
    </source>
</evidence>
<organism evidence="3 4">
    <name type="scientific">Trypanosoma brucei gambiense (strain MHOM/CI/86/DAL972)</name>
    <dbReference type="NCBI Taxonomy" id="679716"/>
    <lineage>
        <taxon>Eukaryota</taxon>
        <taxon>Discoba</taxon>
        <taxon>Euglenozoa</taxon>
        <taxon>Kinetoplastea</taxon>
        <taxon>Metakinetoplastina</taxon>
        <taxon>Trypanosomatida</taxon>
        <taxon>Trypanosomatidae</taxon>
        <taxon>Trypanosoma</taxon>
    </lineage>
</organism>
<protein>
    <submittedName>
        <fullName evidence="3">Uncharacterized protein</fullName>
    </submittedName>
</protein>
<keyword evidence="2" id="KW-0472">Membrane</keyword>
<feature type="compositionally biased region" description="Basic residues" evidence="1">
    <location>
        <begin position="114"/>
        <end position="124"/>
    </location>
</feature>
<dbReference type="RefSeq" id="XP_011777272.1">
    <property type="nucleotide sequence ID" value="XM_011778970.1"/>
</dbReference>
<keyword evidence="2" id="KW-0812">Transmembrane</keyword>
<proteinExistence type="predicted"/>
<name>D0A164_TRYB9</name>
<evidence type="ECO:0000313" key="3">
    <source>
        <dbReference type="EMBL" id="CBH15006.1"/>
    </source>
</evidence>
<evidence type="ECO:0000256" key="2">
    <source>
        <dbReference type="SAM" id="Phobius"/>
    </source>
</evidence>
<feature type="region of interest" description="Disordered" evidence="1">
    <location>
        <begin position="107"/>
        <end position="142"/>
    </location>
</feature>
<feature type="compositionally biased region" description="Basic and acidic residues" evidence="1">
    <location>
        <begin position="125"/>
        <end position="142"/>
    </location>
</feature>
<dbReference type="AlphaFoldDB" id="D0A164"/>
<accession>D0A164</accession>
<dbReference type="KEGG" id="tbg:TbgDal_X870"/>
<feature type="transmembrane region" description="Helical" evidence="2">
    <location>
        <begin position="6"/>
        <end position="25"/>
    </location>
</feature>
<evidence type="ECO:0000313" key="4">
    <source>
        <dbReference type="Proteomes" id="UP000002316"/>
    </source>
</evidence>
<sequence>MYHYTIHLFSLLFLSYTFFFLFRLYSASHLLHCVPSSLSLFVFSFLCSVVSFIFPHNEECLLLLLFPFFVPSYYSRSHSATSHIIFFCPQPHATIVCNELKNKRNGMKTGEKTFKKKKEKRRKDKIREEKREGKKKEWEGKREGNVDKKTGWVWSE</sequence>
<feature type="transmembrane region" description="Helical" evidence="2">
    <location>
        <begin position="37"/>
        <end position="54"/>
    </location>
</feature>
<gene>
    <name evidence="3" type="ORF">TbgDal_X870</name>
</gene>
<dbReference type="GeneID" id="23865988"/>
<dbReference type="EMBL" id="FN554973">
    <property type="protein sequence ID" value="CBH15006.1"/>
    <property type="molecule type" value="Genomic_DNA"/>
</dbReference>
<reference evidence="4" key="1">
    <citation type="journal article" date="2010" name="PLoS Negl. Trop. Dis.">
        <title>The genome sequence of Trypanosoma brucei gambiense, causative agent of chronic human african trypanosomiasis.</title>
        <authorList>
            <person name="Jackson A.P."/>
            <person name="Sanders M."/>
            <person name="Berry A."/>
            <person name="McQuillan J."/>
            <person name="Aslett M.A."/>
            <person name="Quail M.A."/>
            <person name="Chukualim B."/>
            <person name="Capewell P."/>
            <person name="MacLeod A."/>
            <person name="Melville S.E."/>
            <person name="Gibson W."/>
            <person name="Barry J.D."/>
            <person name="Berriman M."/>
            <person name="Hertz-Fowler C."/>
        </authorList>
    </citation>
    <scope>NUCLEOTIDE SEQUENCE [LARGE SCALE GENOMIC DNA]</scope>
    <source>
        <strain evidence="4">MHOM/CI/86/DAL972</strain>
    </source>
</reference>
<keyword evidence="2" id="KW-1133">Transmembrane helix</keyword>